<dbReference type="Proteomes" id="UP000235965">
    <property type="component" value="Unassembled WGS sequence"/>
</dbReference>
<feature type="region of interest" description="Disordered" evidence="1">
    <location>
        <begin position="864"/>
        <end position="918"/>
    </location>
</feature>
<feature type="compositionally biased region" description="Polar residues" evidence="1">
    <location>
        <begin position="9"/>
        <end position="23"/>
    </location>
</feature>
<feature type="compositionally biased region" description="Polar residues" evidence="1">
    <location>
        <begin position="895"/>
        <end position="914"/>
    </location>
</feature>
<feature type="compositionally biased region" description="Basic and acidic residues" evidence="1">
    <location>
        <begin position="956"/>
        <end position="980"/>
    </location>
</feature>
<feature type="region of interest" description="Disordered" evidence="1">
    <location>
        <begin position="1434"/>
        <end position="1504"/>
    </location>
</feature>
<reference evidence="2 3" key="1">
    <citation type="submission" date="2017-12" db="EMBL/GenBank/DDBJ databases">
        <title>Hemimetabolous genomes reveal molecular basis of termite eusociality.</title>
        <authorList>
            <person name="Harrison M.C."/>
            <person name="Jongepier E."/>
            <person name="Robertson H.M."/>
            <person name="Arning N."/>
            <person name="Bitard-Feildel T."/>
            <person name="Chao H."/>
            <person name="Childers C.P."/>
            <person name="Dinh H."/>
            <person name="Doddapaneni H."/>
            <person name="Dugan S."/>
            <person name="Gowin J."/>
            <person name="Greiner C."/>
            <person name="Han Y."/>
            <person name="Hu H."/>
            <person name="Hughes D.S.T."/>
            <person name="Huylmans A.-K."/>
            <person name="Kemena C."/>
            <person name="Kremer L.P.M."/>
            <person name="Lee S.L."/>
            <person name="Lopez-Ezquerra A."/>
            <person name="Mallet L."/>
            <person name="Monroy-Kuhn J.M."/>
            <person name="Moser A."/>
            <person name="Murali S.C."/>
            <person name="Muzny D.M."/>
            <person name="Otani S."/>
            <person name="Piulachs M.-D."/>
            <person name="Poelchau M."/>
            <person name="Qu J."/>
            <person name="Schaub F."/>
            <person name="Wada-Katsumata A."/>
            <person name="Worley K.C."/>
            <person name="Xie Q."/>
            <person name="Ylla G."/>
            <person name="Poulsen M."/>
            <person name="Gibbs R.A."/>
            <person name="Schal C."/>
            <person name="Richards S."/>
            <person name="Belles X."/>
            <person name="Korb J."/>
            <person name="Bornberg-Bauer E."/>
        </authorList>
    </citation>
    <scope>NUCLEOTIDE SEQUENCE [LARGE SCALE GENOMIC DNA]</scope>
    <source>
        <tissue evidence="2">Whole body</tissue>
    </source>
</reference>
<evidence type="ECO:0000313" key="3">
    <source>
        <dbReference type="Proteomes" id="UP000235965"/>
    </source>
</evidence>
<feature type="compositionally biased region" description="Low complexity" evidence="1">
    <location>
        <begin position="1200"/>
        <end position="1213"/>
    </location>
</feature>
<feature type="compositionally biased region" description="Polar residues" evidence="1">
    <location>
        <begin position="1038"/>
        <end position="1053"/>
    </location>
</feature>
<feature type="region of interest" description="Disordered" evidence="1">
    <location>
        <begin position="560"/>
        <end position="602"/>
    </location>
</feature>
<feature type="compositionally biased region" description="Low complexity" evidence="1">
    <location>
        <begin position="693"/>
        <end position="709"/>
    </location>
</feature>
<feature type="compositionally biased region" description="Basic and acidic residues" evidence="1">
    <location>
        <begin position="803"/>
        <end position="818"/>
    </location>
</feature>
<accession>A0A2J7QG65</accession>
<feature type="region of interest" description="Disordered" evidence="1">
    <location>
        <begin position="350"/>
        <end position="491"/>
    </location>
</feature>
<feature type="region of interest" description="Disordered" evidence="1">
    <location>
        <begin position="1287"/>
        <end position="1357"/>
    </location>
</feature>
<feature type="region of interest" description="Disordered" evidence="1">
    <location>
        <begin position="788"/>
        <end position="835"/>
    </location>
</feature>
<feature type="compositionally biased region" description="Basic and acidic residues" evidence="1">
    <location>
        <begin position="350"/>
        <end position="359"/>
    </location>
</feature>
<feature type="region of interest" description="Disordered" evidence="1">
    <location>
        <begin position="123"/>
        <end position="145"/>
    </location>
</feature>
<feature type="compositionally biased region" description="Low complexity" evidence="1">
    <location>
        <begin position="821"/>
        <end position="831"/>
    </location>
</feature>
<feature type="compositionally biased region" description="Basic and acidic residues" evidence="1">
    <location>
        <begin position="1054"/>
        <end position="1071"/>
    </location>
</feature>
<feature type="compositionally biased region" description="Polar residues" evidence="1">
    <location>
        <begin position="677"/>
        <end position="690"/>
    </location>
</feature>
<feature type="compositionally biased region" description="Polar residues" evidence="1">
    <location>
        <begin position="1466"/>
        <end position="1481"/>
    </location>
</feature>
<dbReference type="STRING" id="105785.A0A2J7QG65"/>
<dbReference type="EMBL" id="NEVH01014835">
    <property type="protein sequence ID" value="PNF27580.1"/>
    <property type="molecule type" value="Genomic_DNA"/>
</dbReference>
<feature type="region of interest" description="Disordered" evidence="1">
    <location>
        <begin position="1"/>
        <end position="23"/>
    </location>
</feature>
<feature type="region of interest" description="Disordered" evidence="1">
    <location>
        <begin position="274"/>
        <end position="302"/>
    </location>
</feature>
<sequence>MKKTFQPAHETQVTKQNSAVTSNHRTGRIGYTSFQSQGNFRFSTTSLRNKRETVDKTAVKSNGLKTGGSFHCDRSDGLKPGISGGDISVSEQTELSDIAVTNVSLWRGLSDDSSDGKLAAENVETGGLRPKSSPVLHRSAPADKEKAKDRLVKSHSHIEQLQQNLATKLSTATVATFIHEYSPALCRRSHRNVGRSPLIDRKLNGRDSCGSSNVAGPFPTSRNQDNIRNNRKIRYPKSSVGKGDSLGSILIKKKFVFFNGFFGRSVIRCNRKQIDSHKKDVRSPDETEGSRNLDINSPVQSVENGLTRLEGKKGNQHYCADGPSADYISPNCGKTDVNSNKAVFSDTFEKDTEATDKGRNPPPSNSPGPYGDNRSDASQQHNSNTLEPPSKPARVSWTTALIQKLTEEEARKKTKSQTKAQKPKRTVRFPQKKPPKVVNEEKSKFSEGFQKRRESAPLSRPTAEIPTKQLDSEGNSVKKDTKENPSGVILDDKSKDAYANLVSQLLLSNEGDSQQVSELKGEDFVLKQKELEEIRAAIAREECASVISDDDSVILAPITASKESIETGRRKEPKPSGIRRLLPQGLFAQKHRQVDRTDEGCAQEPLLNRADTSRVYPATTTARPVLETAFLSDPNSKLPVRSGVRQQQRSQSSSPSPRHKQPSPRTRRRQDRDQTSIQENEQNSSRIIHQTRSKSLSPARDRSSSAASRASKRTIPDTSLVLEERLQHIRRELSSPPGRDVTRPSSATPPDYPNRVPQRHNSLPLSSNKTIQQEQIYQNTGRVYISAPSNAYYHSPPSRRRQQNKEPKNDLKADDYRRKVSGGSSASSSSSTIVAESPPVSALSWNPLLLNLESNAISGSPDIRKLQQHRHPEHPSEDSGLYGEIRNSVDRDSSALPSHNIDTPDNYSPSNSGLSRKPQGLLQVHHDSTVLQQRSPTSVPSGRLSAPPVASYSIEDYPRRRVRSPEPHRSRQEYEYDQSSRRSLSQPPRLGQSDQKSSLRPSFRPVNPTDKGLARPVAAQLQIKSPQSRPRADDNVNSRETQTARSYIQLQHQQLERNPRNRPHDQQRKLSRQEVEALYWETQKLREGLSSLSQNMSLHPPQLGVRYSSTASLPQQAFSAYRSSIRSEQNSPMLYQPEAVPRQPFRTQSVQNVGGGYGSPILRPQPVYNIVQQHQPVRQARTSHDTNPRAPRARSASPGPNSNRHLSSRSLSLPRSIPSSVMLENQHYKASDSVMSNFARGVPHRNTIGPIRTSSHFPHSPQMRQQSTPTIYEETQQQVGDEVRLRHTERSKHATEVDAGSGNKINKNANSKTQNYVNSVMNRNPSAGNGNCDNKSGSGKRSKKSSSQHLVSPQPYYPPIFKRGSLISTSTCSVDVVDSPMSPKRVSFSSYDEPLYWPTRNGPAPEPPTRQRKAQNTNPDPLLRYEEYSTYANVPQAPNRPLPPVPHDANGSTYGSISRKSRDSKSPTSGFPVSAQRWQQLSESESGSEAGGVQRILQQGSHGRGTYVRFPDTGRMLCGFTGKSRQLQIYSRSVELCRFHWFHNFDCLYCSFFLLKGRL</sequence>
<feature type="compositionally biased region" description="Basic and acidic residues" evidence="1">
    <location>
        <begin position="722"/>
        <end position="733"/>
    </location>
</feature>
<feature type="region of interest" description="Disordered" evidence="1">
    <location>
        <begin position="1378"/>
        <end position="1418"/>
    </location>
</feature>
<feature type="compositionally biased region" description="Basic and acidic residues" evidence="1">
    <location>
        <begin position="563"/>
        <end position="574"/>
    </location>
</feature>
<feature type="compositionally biased region" description="Basic residues" evidence="1">
    <location>
        <begin position="657"/>
        <end position="669"/>
    </location>
</feature>
<feature type="compositionally biased region" description="Polar residues" evidence="1">
    <location>
        <begin position="759"/>
        <end position="771"/>
    </location>
</feature>
<feature type="compositionally biased region" description="Basic and acidic residues" evidence="1">
    <location>
        <begin position="438"/>
        <end position="455"/>
    </location>
</feature>
<feature type="compositionally biased region" description="Polar residues" evidence="1">
    <location>
        <begin position="293"/>
        <end position="302"/>
    </location>
</feature>
<feature type="compositionally biased region" description="Polar residues" evidence="1">
    <location>
        <begin position="931"/>
        <end position="940"/>
    </location>
</feature>
<feature type="compositionally biased region" description="Basic and acidic residues" evidence="1">
    <location>
        <begin position="1287"/>
        <end position="1296"/>
    </location>
</feature>
<feature type="region of interest" description="Disordered" evidence="1">
    <location>
        <begin position="209"/>
        <end position="238"/>
    </location>
</feature>
<evidence type="ECO:0000256" key="1">
    <source>
        <dbReference type="SAM" id="MobiDB-lite"/>
    </source>
</evidence>
<evidence type="ECO:0000313" key="2">
    <source>
        <dbReference type="EMBL" id="PNF27580.1"/>
    </source>
</evidence>
<protein>
    <submittedName>
        <fullName evidence="2">Uncharacterized protein</fullName>
    </submittedName>
</protein>
<organism evidence="2 3">
    <name type="scientific">Cryptotermes secundus</name>
    <dbReference type="NCBI Taxonomy" id="105785"/>
    <lineage>
        <taxon>Eukaryota</taxon>
        <taxon>Metazoa</taxon>
        <taxon>Ecdysozoa</taxon>
        <taxon>Arthropoda</taxon>
        <taxon>Hexapoda</taxon>
        <taxon>Insecta</taxon>
        <taxon>Pterygota</taxon>
        <taxon>Neoptera</taxon>
        <taxon>Polyneoptera</taxon>
        <taxon>Dictyoptera</taxon>
        <taxon>Blattodea</taxon>
        <taxon>Blattoidea</taxon>
        <taxon>Termitoidae</taxon>
        <taxon>Kalotermitidae</taxon>
        <taxon>Cryptotermitinae</taxon>
        <taxon>Cryptotermes</taxon>
    </lineage>
</organism>
<feature type="compositionally biased region" description="Polar residues" evidence="1">
    <location>
        <begin position="376"/>
        <end position="387"/>
    </location>
</feature>
<gene>
    <name evidence="2" type="ORF">B7P43_G02269</name>
</gene>
<feature type="region of interest" description="Disordered" evidence="1">
    <location>
        <begin position="1175"/>
        <end position="1213"/>
    </location>
</feature>
<feature type="region of interest" description="Disordered" evidence="1">
    <location>
        <begin position="931"/>
        <end position="1071"/>
    </location>
</feature>
<proteinExistence type="predicted"/>
<keyword evidence="3" id="KW-1185">Reference proteome</keyword>
<feature type="compositionally biased region" description="Low complexity" evidence="1">
    <location>
        <begin position="981"/>
        <end position="990"/>
    </location>
</feature>
<dbReference type="OrthoDB" id="6022652at2759"/>
<feature type="region of interest" description="Disordered" evidence="1">
    <location>
        <begin position="627"/>
        <end position="771"/>
    </location>
</feature>
<feature type="compositionally biased region" description="Basic residues" evidence="1">
    <location>
        <begin position="412"/>
        <end position="435"/>
    </location>
</feature>
<comment type="caution">
    <text evidence="2">The sequence shown here is derived from an EMBL/GenBank/DDBJ whole genome shotgun (WGS) entry which is preliminary data.</text>
</comment>
<feature type="compositionally biased region" description="Polar residues" evidence="1">
    <location>
        <begin position="1303"/>
        <end position="1334"/>
    </location>
</feature>
<feature type="compositionally biased region" description="Polar residues" evidence="1">
    <location>
        <begin position="209"/>
        <end position="227"/>
    </location>
</feature>
<feature type="compositionally biased region" description="Basic and acidic residues" evidence="1">
    <location>
        <begin position="274"/>
        <end position="291"/>
    </location>
</feature>
<name>A0A2J7QG65_9NEOP</name>
<feature type="compositionally biased region" description="Low complexity" evidence="1">
    <location>
        <begin position="1482"/>
        <end position="1492"/>
    </location>
</feature>
<dbReference type="InParanoid" id="A0A2J7QG65"/>
<feature type="compositionally biased region" description="Low complexity" evidence="1">
    <location>
        <begin position="639"/>
        <end position="656"/>
    </location>
</feature>